<accession>A0A5C6EF44</accession>
<sequence length="556" mass="60705">MSTQRTTQDREIDQHGRTAPDRGRTYVLLLLGVSVVLQVGCGRAQHQEASTQIAPGDAVAAPNENFHHDASTPRLDSSVSQQPPSQRSTDPSFEVFHEDAITAPPTTMLSPARTTAMQKTNNGPVTETLPMQRESQQIPDMPPAIDDSRDASYTTVEVFYATDRARGAMPLSAYEVTGQKQMFVVFSFASVLILMGALACWLRGNSKQTVFAIFTGLATGCGAAAILMSGQANIEKHGVTYTSDRGILSRGICEVTVPRSHAKGVVERPNLFRFEFRENQDKHIVMTSAVELTQSDFSSRLAHRIAGSPQQDALVFIHGYNVDFESAIQRTAQVSVDLPFEGVPICYTWPSQGSLLGYTIDENNSEWTITHLREFLLELARDSGASSINVIAHSMGNRAMVAAMSQIQSQADPSAARPFDRLVMAAPDVDADRFVRDFASPLAAIANHVTLYASSDDQALVASKQVHGYPRAGDSGVDIVVVPGIETVDVSGIDLSILGHSYYGDNEAMLRELYGVVRERKSAPQRASLITRRTGNLIYWQLGTDVQAQMPMEVRR</sequence>
<dbReference type="PANTHER" id="PTHR36513:SF1">
    <property type="entry name" value="TRANSMEMBRANE PROTEIN"/>
    <property type="match status" value="1"/>
</dbReference>
<keyword evidence="2" id="KW-1133">Transmembrane helix</keyword>
<dbReference type="EMBL" id="SJPW01000008">
    <property type="protein sequence ID" value="TWU46311.1"/>
    <property type="molecule type" value="Genomic_DNA"/>
</dbReference>
<feature type="compositionally biased region" description="Low complexity" evidence="1">
    <location>
        <begin position="77"/>
        <end position="88"/>
    </location>
</feature>
<dbReference type="Pfam" id="PF05990">
    <property type="entry name" value="DUF900"/>
    <property type="match status" value="1"/>
</dbReference>
<dbReference type="SUPFAM" id="SSF53474">
    <property type="entry name" value="alpha/beta-Hydrolases"/>
    <property type="match status" value="1"/>
</dbReference>
<gene>
    <name evidence="3" type="ORF">Poly51_57070</name>
</gene>
<organism evidence="3 4">
    <name type="scientific">Rubripirellula tenax</name>
    <dbReference type="NCBI Taxonomy" id="2528015"/>
    <lineage>
        <taxon>Bacteria</taxon>
        <taxon>Pseudomonadati</taxon>
        <taxon>Planctomycetota</taxon>
        <taxon>Planctomycetia</taxon>
        <taxon>Pirellulales</taxon>
        <taxon>Pirellulaceae</taxon>
        <taxon>Rubripirellula</taxon>
    </lineage>
</organism>
<feature type="transmembrane region" description="Helical" evidence="2">
    <location>
        <begin position="182"/>
        <end position="202"/>
    </location>
</feature>
<keyword evidence="2" id="KW-0472">Membrane</keyword>
<evidence type="ECO:0000313" key="3">
    <source>
        <dbReference type="EMBL" id="TWU46311.1"/>
    </source>
</evidence>
<proteinExistence type="predicted"/>
<dbReference type="Gene3D" id="3.40.50.1820">
    <property type="entry name" value="alpha/beta hydrolase"/>
    <property type="match status" value="1"/>
</dbReference>
<protein>
    <recommendedName>
        <fullName evidence="5">Alpha/beta hydrolase family protein</fullName>
    </recommendedName>
</protein>
<evidence type="ECO:0000256" key="1">
    <source>
        <dbReference type="SAM" id="MobiDB-lite"/>
    </source>
</evidence>
<feature type="region of interest" description="Disordered" evidence="1">
    <location>
        <begin position="59"/>
        <end position="92"/>
    </location>
</feature>
<comment type="caution">
    <text evidence="3">The sequence shown here is derived from an EMBL/GenBank/DDBJ whole genome shotgun (WGS) entry which is preliminary data.</text>
</comment>
<dbReference type="RefSeq" id="WP_186775852.1">
    <property type="nucleotide sequence ID" value="NZ_SJPW01000008.1"/>
</dbReference>
<feature type="transmembrane region" description="Helical" evidence="2">
    <location>
        <begin position="209"/>
        <end position="228"/>
    </location>
</feature>
<dbReference type="Proteomes" id="UP000318288">
    <property type="component" value="Unassembled WGS sequence"/>
</dbReference>
<feature type="region of interest" description="Disordered" evidence="1">
    <location>
        <begin position="105"/>
        <end position="124"/>
    </location>
</feature>
<keyword evidence="2" id="KW-0812">Transmembrane</keyword>
<keyword evidence="4" id="KW-1185">Reference proteome</keyword>
<evidence type="ECO:0000313" key="4">
    <source>
        <dbReference type="Proteomes" id="UP000318288"/>
    </source>
</evidence>
<name>A0A5C6EF44_9BACT</name>
<reference evidence="3 4" key="1">
    <citation type="submission" date="2019-02" db="EMBL/GenBank/DDBJ databases">
        <title>Deep-cultivation of Planctomycetes and their phenomic and genomic characterization uncovers novel biology.</title>
        <authorList>
            <person name="Wiegand S."/>
            <person name="Jogler M."/>
            <person name="Boedeker C."/>
            <person name="Pinto D."/>
            <person name="Vollmers J."/>
            <person name="Rivas-Marin E."/>
            <person name="Kohn T."/>
            <person name="Peeters S.H."/>
            <person name="Heuer A."/>
            <person name="Rast P."/>
            <person name="Oberbeckmann S."/>
            <person name="Bunk B."/>
            <person name="Jeske O."/>
            <person name="Meyerdierks A."/>
            <person name="Storesund J.E."/>
            <person name="Kallscheuer N."/>
            <person name="Luecker S."/>
            <person name="Lage O.M."/>
            <person name="Pohl T."/>
            <person name="Merkel B.J."/>
            <person name="Hornburger P."/>
            <person name="Mueller R.-W."/>
            <person name="Bruemmer F."/>
            <person name="Labrenz M."/>
            <person name="Spormann A.M."/>
            <person name="Op Den Camp H."/>
            <person name="Overmann J."/>
            <person name="Amann R."/>
            <person name="Jetten M.S.M."/>
            <person name="Mascher T."/>
            <person name="Medema M.H."/>
            <person name="Devos D.P."/>
            <person name="Kaster A.-K."/>
            <person name="Ovreas L."/>
            <person name="Rohde M."/>
            <person name="Galperin M.Y."/>
            <person name="Jogler C."/>
        </authorList>
    </citation>
    <scope>NUCLEOTIDE SEQUENCE [LARGE SCALE GENOMIC DNA]</scope>
    <source>
        <strain evidence="3 4">Poly51</strain>
    </source>
</reference>
<dbReference type="PANTHER" id="PTHR36513">
    <property type="entry name" value="ABC TRANSMEMBRANE TYPE-1 DOMAIN-CONTAINING PROTEIN"/>
    <property type="match status" value="1"/>
</dbReference>
<dbReference type="InterPro" id="IPR029058">
    <property type="entry name" value="AB_hydrolase_fold"/>
</dbReference>
<dbReference type="InterPro" id="IPR010297">
    <property type="entry name" value="DUF900_hydrolase"/>
</dbReference>
<evidence type="ECO:0000256" key="2">
    <source>
        <dbReference type="SAM" id="Phobius"/>
    </source>
</evidence>
<dbReference type="AlphaFoldDB" id="A0A5C6EF44"/>
<evidence type="ECO:0008006" key="5">
    <source>
        <dbReference type="Google" id="ProtNLM"/>
    </source>
</evidence>